<dbReference type="Proteomes" id="UP000008792">
    <property type="component" value="Unassembled WGS sequence"/>
</dbReference>
<keyword evidence="5" id="KW-0963">Cytoplasm</keyword>
<dbReference type="PANTHER" id="PTHR31598:SF1">
    <property type="entry name" value="DYNEIN REGULATORY COMPLEX PROTEIN 10"/>
    <property type="match status" value="1"/>
</dbReference>
<reference evidence="11 12" key="1">
    <citation type="journal article" date="2007" name="Nature">
        <title>Evolution of genes and genomes on the Drosophila phylogeny.</title>
        <authorList>
            <consortium name="Drosophila 12 Genomes Consortium"/>
            <person name="Clark A.G."/>
            <person name="Eisen M.B."/>
            <person name="Smith D.R."/>
            <person name="Bergman C.M."/>
            <person name="Oliver B."/>
            <person name="Markow T.A."/>
            <person name="Kaufman T.C."/>
            <person name="Kellis M."/>
            <person name="Gelbart W."/>
            <person name="Iyer V.N."/>
            <person name="Pollard D.A."/>
            <person name="Sackton T.B."/>
            <person name="Larracuente A.M."/>
            <person name="Singh N.D."/>
            <person name="Abad J.P."/>
            <person name="Abt D.N."/>
            <person name="Adryan B."/>
            <person name="Aguade M."/>
            <person name="Akashi H."/>
            <person name="Anderson W.W."/>
            <person name="Aquadro C.F."/>
            <person name="Ardell D.H."/>
            <person name="Arguello R."/>
            <person name="Artieri C.G."/>
            <person name="Barbash D.A."/>
            <person name="Barker D."/>
            <person name="Barsanti P."/>
            <person name="Batterham P."/>
            <person name="Batzoglou S."/>
            <person name="Begun D."/>
            <person name="Bhutkar A."/>
            <person name="Blanco E."/>
            <person name="Bosak S.A."/>
            <person name="Bradley R.K."/>
            <person name="Brand A.D."/>
            <person name="Brent M.R."/>
            <person name="Brooks A.N."/>
            <person name="Brown R.H."/>
            <person name="Butlin R.K."/>
            <person name="Caggese C."/>
            <person name="Calvi B.R."/>
            <person name="Bernardo de Carvalho A."/>
            <person name="Caspi A."/>
            <person name="Castrezana S."/>
            <person name="Celniker S.E."/>
            <person name="Chang J.L."/>
            <person name="Chapple C."/>
            <person name="Chatterji S."/>
            <person name="Chinwalla A."/>
            <person name="Civetta A."/>
            <person name="Clifton S.W."/>
            <person name="Comeron J.M."/>
            <person name="Costello J.C."/>
            <person name="Coyne J.A."/>
            <person name="Daub J."/>
            <person name="David R.G."/>
            <person name="Delcher A.L."/>
            <person name="Delehaunty K."/>
            <person name="Do C.B."/>
            <person name="Ebling H."/>
            <person name="Edwards K."/>
            <person name="Eickbush T."/>
            <person name="Evans J.D."/>
            <person name="Filipski A."/>
            <person name="Findeiss S."/>
            <person name="Freyhult E."/>
            <person name="Fulton L."/>
            <person name="Fulton R."/>
            <person name="Garcia A.C."/>
            <person name="Gardiner A."/>
            <person name="Garfield D.A."/>
            <person name="Garvin B.E."/>
            <person name="Gibson G."/>
            <person name="Gilbert D."/>
            <person name="Gnerre S."/>
            <person name="Godfrey J."/>
            <person name="Good R."/>
            <person name="Gotea V."/>
            <person name="Gravely B."/>
            <person name="Greenberg A.J."/>
            <person name="Griffiths-Jones S."/>
            <person name="Gross S."/>
            <person name="Guigo R."/>
            <person name="Gustafson E.A."/>
            <person name="Haerty W."/>
            <person name="Hahn M.W."/>
            <person name="Halligan D.L."/>
            <person name="Halpern A.L."/>
            <person name="Halter G.M."/>
            <person name="Han M.V."/>
            <person name="Heger A."/>
            <person name="Hillier L."/>
            <person name="Hinrichs A.S."/>
            <person name="Holmes I."/>
            <person name="Hoskins R.A."/>
            <person name="Hubisz M.J."/>
            <person name="Hultmark D."/>
            <person name="Huntley M.A."/>
            <person name="Jaffe D.B."/>
            <person name="Jagadeeshan S."/>
            <person name="Jeck W.R."/>
            <person name="Johnson J."/>
            <person name="Jones C.D."/>
            <person name="Jordan W.C."/>
            <person name="Karpen G.H."/>
            <person name="Kataoka E."/>
            <person name="Keightley P.D."/>
            <person name="Kheradpour P."/>
            <person name="Kirkness E.F."/>
            <person name="Koerich L.B."/>
            <person name="Kristiansen K."/>
            <person name="Kudrna D."/>
            <person name="Kulathinal R.J."/>
            <person name="Kumar S."/>
            <person name="Kwok R."/>
            <person name="Lander E."/>
            <person name="Langley C.H."/>
            <person name="Lapoint R."/>
            <person name="Lazzaro B.P."/>
            <person name="Lee S.J."/>
            <person name="Levesque L."/>
            <person name="Li R."/>
            <person name="Lin C.F."/>
            <person name="Lin M.F."/>
            <person name="Lindblad-Toh K."/>
            <person name="Llopart A."/>
            <person name="Long M."/>
            <person name="Low L."/>
            <person name="Lozovsky E."/>
            <person name="Lu J."/>
            <person name="Luo M."/>
            <person name="Machado C.A."/>
            <person name="Makalowski W."/>
            <person name="Marzo M."/>
            <person name="Matsuda M."/>
            <person name="Matzkin L."/>
            <person name="McAllister B."/>
            <person name="McBride C.S."/>
            <person name="McKernan B."/>
            <person name="McKernan K."/>
            <person name="Mendez-Lago M."/>
            <person name="Minx P."/>
            <person name="Mollenhauer M.U."/>
            <person name="Montooth K."/>
            <person name="Mount S.M."/>
            <person name="Mu X."/>
            <person name="Myers E."/>
            <person name="Negre B."/>
            <person name="Newfeld S."/>
            <person name="Nielsen R."/>
            <person name="Noor M.A."/>
            <person name="O'Grady P."/>
            <person name="Pachter L."/>
            <person name="Papaceit M."/>
            <person name="Parisi M.J."/>
            <person name="Parisi M."/>
            <person name="Parts L."/>
            <person name="Pedersen J.S."/>
            <person name="Pesole G."/>
            <person name="Phillippy A.M."/>
            <person name="Ponting C.P."/>
            <person name="Pop M."/>
            <person name="Porcelli D."/>
            <person name="Powell J.R."/>
            <person name="Prohaska S."/>
            <person name="Pruitt K."/>
            <person name="Puig M."/>
            <person name="Quesneville H."/>
            <person name="Ram K.R."/>
            <person name="Rand D."/>
            <person name="Rasmussen M.D."/>
            <person name="Reed L.K."/>
            <person name="Reenan R."/>
            <person name="Reily A."/>
            <person name="Remington K.A."/>
            <person name="Rieger T.T."/>
            <person name="Ritchie M.G."/>
            <person name="Robin C."/>
            <person name="Rogers Y.H."/>
            <person name="Rohde C."/>
            <person name="Rozas J."/>
            <person name="Rubenfield M.J."/>
            <person name="Ruiz A."/>
            <person name="Russo S."/>
            <person name="Salzberg S.L."/>
            <person name="Sanchez-Gracia A."/>
            <person name="Saranga D.J."/>
            <person name="Sato H."/>
            <person name="Schaeffer S.W."/>
            <person name="Schatz M.C."/>
            <person name="Schlenke T."/>
            <person name="Schwartz R."/>
            <person name="Segarra C."/>
            <person name="Singh R.S."/>
            <person name="Sirot L."/>
            <person name="Sirota M."/>
            <person name="Sisneros N.B."/>
            <person name="Smith C.D."/>
            <person name="Smith T.F."/>
            <person name="Spieth J."/>
            <person name="Stage D.E."/>
            <person name="Stark A."/>
            <person name="Stephan W."/>
            <person name="Strausberg R.L."/>
            <person name="Strempel S."/>
            <person name="Sturgill D."/>
            <person name="Sutton G."/>
            <person name="Sutton G.G."/>
            <person name="Tao W."/>
            <person name="Teichmann S."/>
            <person name="Tobari Y.N."/>
            <person name="Tomimura Y."/>
            <person name="Tsolas J.M."/>
            <person name="Valente V.L."/>
            <person name="Venter E."/>
            <person name="Venter J.C."/>
            <person name="Vicario S."/>
            <person name="Vieira F.G."/>
            <person name="Vilella A.J."/>
            <person name="Villasante A."/>
            <person name="Walenz B."/>
            <person name="Wang J."/>
            <person name="Wasserman M."/>
            <person name="Watts T."/>
            <person name="Wilson D."/>
            <person name="Wilson R.K."/>
            <person name="Wing R.A."/>
            <person name="Wolfner M.F."/>
            <person name="Wong A."/>
            <person name="Wong G.K."/>
            <person name="Wu C.I."/>
            <person name="Wu G."/>
            <person name="Yamamoto D."/>
            <person name="Yang H.P."/>
            <person name="Yang S.P."/>
            <person name="Yorke J.A."/>
            <person name="Yoshida K."/>
            <person name="Zdobnov E."/>
            <person name="Zhang P."/>
            <person name="Zhang Y."/>
            <person name="Zimin A.V."/>
            <person name="Baldwin J."/>
            <person name="Abdouelleil A."/>
            <person name="Abdulkadir J."/>
            <person name="Abebe A."/>
            <person name="Abera B."/>
            <person name="Abreu J."/>
            <person name="Acer S.C."/>
            <person name="Aftuck L."/>
            <person name="Alexander A."/>
            <person name="An P."/>
            <person name="Anderson E."/>
            <person name="Anderson S."/>
            <person name="Arachi H."/>
            <person name="Azer M."/>
            <person name="Bachantsang P."/>
            <person name="Barry A."/>
            <person name="Bayul T."/>
            <person name="Berlin A."/>
            <person name="Bessette D."/>
            <person name="Bloom T."/>
            <person name="Blye J."/>
            <person name="Boguslavskiy L."/>
            <person name="Bonnet C."/>
            <person name="Boukhgalter B."/>
            <person name="Bourzgui I."/>
            <person name="Brown A."/>
            <person name="Cahill P."/>
            <person name="Channer S."/>
            <person name="Cheshatsang Y."/>
            <person name="Chuda L."/>
            <person name="Citroen M."/>
            <person name="Collymore A."/>
            <person name="Cooke P."/>
            <person name="Costello M."/>
            <person name="D'Aco K."/>
            <person name="Daza R."/>
            <person name="De Haan G."/>
            <person name="DeGray S."/>
            <person name="DeMaso C."/>
            <person name="Dhargay N."/>
            <person name="Dooley K."/>
            <person name="Dooley E."/>
            <person name="Doricent M."/>
            <person name="Dorje P."/>
            <person name="Dorjee K."/>
            <person name="Dupes A."/>
            <person name="Elong R."/>
            <person name="Falk J."/>
            <person name="Farina A."/>
            <person name="Faro S."/>
            <person name="Ferguson D."/>
            <person name="Fisher S."/>
            <person name="Foley C.D."/>
            <person name="Franke A."/>
            <person name="Friedrich D."/>
            <person name="Gadbois L."/>
            <person name="Gearin G."/>
            <person name="Gearin C.R."/>
            <person name="Giannoukos G."/>
            <person name="Goode T."/>
            <person name="Graham J."/>
            <person name="Grandbois E."/>
            <person name="Grewal S."/>
            <person name="Gyaltsen K."/>
            <person name="Hafez N."/>
            <person name="Hagos B."/>
            <person name="Hall J."/>
            <person name="Henson C."/>
            <person name="Hollinger A."/>
            <person name="Honan T."/>
            <person name="Huard M.D."/>
            <person name="Hughes L."/>
            <person name="Hurhula B."/>
            <person name="Husby M.E."/>
            <person name="Kamat A."/>
            <person name="Kanga B."/>
            <person name="Kashin S."/>
            <person name="Khazanovich D."/>
            <person name="Kisner P."/>
            <person name="Lance K."/>
            <person name="Lara M."/>
            <person name="Lee W."/>
            <person name="Lennon N."/>
            <person name="Letendre F."/>
            <person name="LeVine R."/>
            <person name="Lipovsky A."/>
            <person name="Liu X."/>
            <person name="Liu J."/>
            <person name="Liu S."/>
            <person name="Lokyitsang T."/>
            <person name="Lokyitsang Y."/>
            <person name="Lubonja R."/>
            <person name="Lui A."/>
            <person name="MacDonald P."/>
            <person name="Magnisalis V."/>
            <person name="Maru K."/>
            <person name="Matthews C."/>
            <person name="McCusker W."/>
            <person name="McDonough S."/>
            <person name="Mehta T."/>
            <person name="Meldrim J."/>
            <person name="Meneus L."/>
            <person name="Mihai O."/>
            <person name="Mihalev A."/>
            <person name="Mihova T."/>
            <person name="Mittelman R."/>
            <person name="Mlenga V."/>
            <person name="Montmayeur A."/>
            <person name="Mulrain L."/>
            <person name="Navidi A."/>
            <person name="Naylor J."/>
            <person name="Negash T."/>
            <person name="Nguyen T."/>
            <person name="Nguyen N."/>
            <person name="Nicol R."/>
            <person name="Norbu C."/>
            <person name="Norbu N."/>
            <person name="Novod N."/>
            <person name="O'Neill B."/>
            <person name="Osman S."/>
            <person name="Markiewicz E."/>
            <person name="Oyono O.L."/>
            <person name="Patti C."/>
            <person name="Phunkhang P."/>
            <person name="Pierre F."/>
            <person name="Priest M."/>
            <person name="Raghuraman S."/>
            <person name="Rege F."/>
            <person name="Reyes R."/>
            <person name="Rise C."/>
            <person name="Rogov P."/>
            <person name="Ross K."/>
            <person name="Ryan E."/>
            <person name="Settipalli S."/>
            <person name="Shea T."/>
            <person name="Sherpa N."/>
            <person name="Shi L."/>
            <person name="Shih D."/>
            <person name="Sparrow T."/>
            <person name="Spaulding J."/>
            <person name="Stalker J."/>
            <person name="Stange-Thomann N."/>
            <person name="Stavropoulos S."/>
            <person name="Stone C."/>
            <person name="Strader C."/>
            <person name="Tesfaye S."/>
            <person name="Thomson T."/>
            <person name="Thoulutsang Y."/>
            <person name="Thoulutsang D."/>
            <person name="Topham K."/>
            <person name="Topping I."/>
            <person name="Tsamla T."/>
            <person name="Vassiliev H."/>
            <person name="Vo A."/>
            <person name="Wangchuk T."/>
            <person name="Wangdi T."/>
            <person name="Weiand M."/>
            <person name="Wilkinson J."/>
            <person name="Wilson A."/>
            <person name="Yadav S."/>
            <person name="Young G."/>
            <person name="Yu Q."/>
            <person name="Zembek L."/>
            <person name="Zhong D."/>
            <person name="Zimmer A."/>
            <person name="Zwirko Z."/>
            <person name="Jaffe D.B."/>
            <person name="Alvarez P."/>
            <person name="Brockman W."/>
            <person name="Butler J."/>
            <person name="Chin C."/>
            <person name="Gnerre S."/>
            <person name="Grabherr M."/>
            <person name="Kleber M."/>
            <person name="Mauceli E."/>
            <person name="MacCallum I."/>
        </authorList>
    </citation>
    <scope>NUCLEOTIDE SEQUENCE [LARGE SCALE GENOMIC DNA]</scope>
    <source>
        <strain evidence="12">Tucson 15010-1051.87</strain>
    </source>
</reference>
<evidence type="ECO:0000256" key="9">
    <source>
        <dbReference type="ARBA" id="ARBA00023273"/>
    </source>
</evidence>
<evidence type="ECO:0000256" key="1">
    <source>
        <dbReference type="ARBA" id="ARBA00003029"/>
    </source>
</evidence>
<evidence type="ECO:0000256" key="3">
    <source>
        <dbReference type="ARBA" id="ARBA00009071"/>
    </source>
</evidence>
<proteinExistence type="inferred from homology"/>
<keyword evidence="9" id="KW-0966">Cell projection</keyword>
<comment type="similarity">
    <text evidence="3">Belongs to the DRC10 family.</text>
</comment>
<evidence type="ECO:0000256" key="6">
    <source>
        <dbReference type="ARBA" id="ARBA00022846"/>
    </source>
</evidence>
<gene>
    <name evidence="11" type="primary">Dvir\GJ10079</name>
    <name evidence="11" type="ORF">Dvir_GJ10079</name>
</gene>
<evidence type="ECO:0000313" key="12">
    <source>
        <dbReference type="Proteomes" id="UP000008792"/>
    </source>
</evidence>
<comment type="function">
    <text evidence="1">Component of the nexin-dynein regulatory complex (N-DRC), a key regulator of ciliary/flagellar motility which maintains the alignment and integrity of the distal axoneme and regulates microtubule sliding in motile axonemes.</text>
</comment>
<feature type="coiled-coil region" evidence="10">
    <location>
        <begin position="161"/>
        <end position="267"/>
    </location>
</feature>
<organism evidence="11 12">
    <name type="scientific">Drosophila virilis</name>
    <name type="common">Fruit fly</name>
    <dbReference type="NCBI Taxonomy" id="7244"/>
    <lineage>
        <taxon>Eukaryota</taxon>
        <taxon>Metazoa</taxon>
        <taxon>Ecdysozoa</taxon>
        <taxon>Arthropoda</taxon>
        <taxon>Hexapoda</taxon>
        <taxon>Insecta</taxon>
        <taxon>Pterygota</taxon>
        <taxon>Neoptera</taxon>
        <taxon>Endopterygota</taxon>
        <taxon>Diptera</taxon>
        <taxon>Brachycera</taxon>
        <taxon>Muscomorpha</taxon>
        <taxon>Ephydroidea</taxon>
        <taxon>Drosophilidae</taxon>
        <taxon>Drosophila</taxon>
    </lineage>
</organism>
<evidence type="ECO:0000256" key="4">
    <source>
        <dbReference type="ARBA" id="ARBA00021752"/>
    </source>
</evidence>
<dbReference type="PANTHER" id="PTHR31598">
    <property type="entry name" value="IQ DOMAIN-CONTAINING PROTEIN D"/>
    <property type="match status" value="1"/>
</dbReference>
<dbReference type="InParanoid" id="B4M593"/>
<dbReference type="OMA" id="KWKKHMR"/>
<keyword evidence="7" id="KW-0969">Cilium</keyword>
<dbReference type="InterPro" id="IPR042815">
    <property type="entry name" value="DRC10"/>
</dbReference>
<dbReference type="HOGENOM" id="CLU_730108_0_0_1"/>
<evidence type="ECO:0000256" key="2">
    <source>
        <dbReference type="ARBA" id="ARBA00004611"/>
    </source>
</evidence>
<dbReference type="AlphaFoldDB" id="B4M593"/>
<sequence length="377" mass="45006">MPNTNKEAEHAAQREAIQMAQLDFSSLRSTIIENVLRAMNDAYERVKISLILPKLIEDRRMLAKAVTGTQFEGAIPLINAFMRRRDIILKEHRSPLMDHGMIKIIDYFQRHQTIYTLFPGLINSMSDNERKLLFAFQKLIDMATAHLKRDAKAQIQQERYLQNVYAEKEKLKENIKQIEEKIASHRIEQRWKAVAKASHMAKIAEELRVKKELHEEKIERETELYRRAVLANVKNSLDKQFELAEELEKVRFESEKLDRDHKKMEKDGRDEKNKLQIQLQGIIRKYDTVIGEKLVENLELTDLMNEAKQKLNEYMVTYRKEQAIYKEIVVKREKEEERKKQQAILHYMMHRAACKIQRYWRAWRKHLQKKKKRGGRK</sequence>
<keyword evidence="10" id="KW-0175">Coiled coil</keyword>
<keyword evidence="6" id="KW-0282">Flagellum</keyword>
<dbReference type="STRING" id="7244.B4M593"/>
<evidence type="ECO:0000256" key="5">
    <source>
        <dbReference type="ARBA" id="ARBA00022490"/>
    </source>
</evidence>
<dbReference type="eggNOG" id="ENOG502TCIR">
    <property type="taxonomic scope" value="Eukaryota"/>
</dbReference>
<evidence type="ECO:0000256" key="10">
    <source>
        <dbReference type="SAM" id="Coils"/>
    </source>
</evidence>
<accession>B4M593</accession>
<keyword evidence="12" id="KW-1185">Reference proteome</keyword>
<protein>
    <recommendedName>
        <fullName evidence="4">Dynein regulatory complex protein 10</fullName>
    </recommendedName>
</protein>
<evidence type="ECO:0000313" key="11">
    <source>
        <dbReference type="EMBL" id="EDW59804.1"/>
    </source>
</evidence>
<dbReference type="KEGG" id="dvi:6633205"/>
<evidence type="ECO:0000256" key="7">
    <source>
        <dbReference type="ARBA" id="ARBA00023069"/>
    </source>
</evidence>
<dbReference type="EMBL" id="CH940652">
    <property type="protein sequence ID" value="EDW59804.1"/>
    <property type="molecule type" value="Genomic_DNA"/>
</dbReference>
<dbReference type="OrthoDB" id="536093at2759"/>
<evidence type="ECO:0000256" key="8">
    <source>
        <dbReference type="ARBA" id="ARBA00023212"/>
    </source>
</evidence>
<name>B4M593_DROVI</name>
<comment type="subcellular location">
    <subcellularLocation>
        <location evidence="2">Cytoplasm</location>
        <location evidence="2">Cytoskeleton</location>
        <location evidence="2">Flagellum axoneme</location>
    </subcellularLocation>
</comment>
<dbReference type="PhylomeDB" id="B4M593"/>
<keyword evidence="8" id="KW-0206">Cytoskeleton</keyword>